<organism evidence="1 2">
    <name type="scientific">Hibiscus sabdariffa</name>
    <name type="common">roselle</name>
    <dbReference type="NCBI Taxonomy" id="183260"/>
    <lineage>
        <taxon>Eukaryota</taxon>
        <taxon>Viridiplantae</taxon>
        <taxon>Streptophyta</taxon>
        <taxon>Embryophyta</taxon>
        <taxon>Tracheophyta</taxon>
        <taxon>Spermatophyta</taxon>
        <taxon>Magnoliopsida</taxon>
        <taxon>eudicotyledons</taxon>
        <taxon>Gunneridae</taxon>
        <taxon>Pentapetalae</taxon>
        <taxon>rosids</taxon>
        <taxon>malvids</taxon>
        <taxon>Malvales</taxon>
        <taxon>Malvaceae</taxon>
        <taxon>Malvoideae</taxon>
        <taxon>Hibiscus</taxon>
    </lineage>
</organism>
<evidence type="ECO:0000313" key="2">
    <source>
        <dbReference type="Proteomes" id="UP001396334"/>
    </source>
</evidence>
<comment type="caution">
    <text evidence="1">The sequence shown here is derived from an EMBL/GenBank/DDBJ whole genome shotgun (WGS) entry which is preliminary data.</text>
</comment>
<sequence length="147" mass="16360">MNVKEWVYLNLTDATRMVNHPEDWDLLFGSICWNLWLGRNAMVFDNPLDDRGTVLERSRRLQQRCLLASSSTASSLVLSVHTGSAGRSSNDVQRLLAEGWFHANSDAGCRIADGSATCGGVIRNHDVNVEFLILSLDINIQESLITK</sequence>
<keyword evidence="2" id="KW-1185">Reference proteome</keyword>
<evidence type="ECO:0000313" key="1">
    <source>
        <dbReference type="EMBL" id="KAK9030878.1"/>
    </source>
</evidence>
<dbReference type="Proteomes" id="UP001396334">
    <property type="component" value="Unassembled WGS sequence"/>
</dbReference>
<gene>
    <name evidence="1" type="ORF">V6N11_032284</name>
</gene>
<proteinExistence type="predicted"/>
<reference evidence="1 2" key="1">
    <citation type="journal article" date="2024" name="G3 (Bethesda)">
        <title>Genome assembly of Hibiscus sabdariffa L. provides insights into metabolisms of medicinal natural products.</title>
        <authorList>
            <person name="Kim T."/>
        </authorList>
    </citation>
    <scope>NUCLEOTIDE SEQUENCE [LARGE SCALE GENOMIC DNA]</scope>
    <source>
        <strain evidence="1">TK-2024</strain>
        <tissue evidence="1">Old leaves</tissue>
    </source>
</reference>
<dbReference type="EMBL" id="JBBPBN010000010">
    <property type="protein sequence ID" value="KAK9030878.1"/>
    <property type="molecule type" value="Genomic_DNA"/>
</dbReference>
<name>A0ABR2T0Y5_9ROSI</name>
<accession>A0ABR2T0Y5</accession>
<protein>
    <submittedName>
        <fullName evidence="1">Uncharacterized protein</fullName>
    </submittedName>
</protein>